<sequence length="115" mass="12631">MQEKIVLPSVNNNRQPIVAESVGNLGKSTGISSITAPVVKNPLNQQPQQPVVPPVPPHRSQNQQQKEQLSKSSKTSVPLILPDKSVLEQFVQNKRDILDQLHEEAEEILSSARGV</sequence>
<reference evidence="3" key="1">
    <citation type="submission" date="2022-11" db="UniProtKB">
        <authorList>
            <consortium name="WormBaseParasite"/>
        </authorList>
    </citation>
    <scope>IDENTIFICATION</scope>
</reference>
<name>A0A915LBR1_MELJA</name>
<evidence type="ECO:0000313" key="2">
    <source>
        <dbReference type="Proteomes" id="UP000887561"/>
    </source>
</evidence>
<accession>A0A915LBR1</accession>
<proteinExistence type="predicted"/>
<dbReference type="Proteomes" id="UP000887561">
    <property type="component" value="Unplaced"/>
</dbReference>
<feature type="region of interest" description="Disordered" evidence="1">
    <location>
        <begin position="37"/>
        <end position="77"/>
    </location>
</feature>
<feature type="compositionally biased region" description="Low complexity" evidence="1">
    <location>
        <begin position="37"/>
        <end position="49"/>
    </location>
</feature>
<evidence type="ECO:0000256" key="1">
    <source>
        <dbReference type="SAM" id="MobiDB-lite"/>
    </source>
</evidence>
<dbReference type="AlphaFoldDB" id="A0A915LBR1"/>
<evidence type="ECO:0000313" key="3">
    <source>
        <dbReference type="WBParaSite" id="scaffold10192_cov240.g14579"/>
    </source>
</evidence>
<dbReference type="WBParaSite" id="scaffold10192_cov240.g14579">
    <property type="protein sequence ID" value="scaffold10192_cov240.g14579"/>
    <property type="gene ID" value="scaffold10192_cov240.g14579"/>
</dbReference>
<organism evidence="2 3">
    <name type="scientific">Meloidogyne javanica</name>
    <name type="common">Root-knot nematode worm</name>
    <dbReference type="NCBI Taxonomy" id="6303"/>
    <lineage>
        <taxon>Eukaryota</taxon>
        <taxon>Metazoa</taxon>
        <taxon>Ecdysozoa</taxon>
        <taxon>Nematoda</taxon>
        <taxon>Chromadorea</taxon>
        <taxon>Rhabditida</taxon>
        <taxon>Tylenchina</taxon>
        <taxon>Tylenchomorpha</taxon>
        <taxon>Tylenchoidea</taxon>
        <taxon>Meloidogynidae</taxon>
        <taxon>Meloidogyninae</taxon>
        <taxon>Meloidogyne</taxon>
        <taxon>Meloidogyne incognita group</taxon>
    </lineage>
</organism>
<keyword evidence="2" id="KW-1185">Reference proteome</keyword>
<protein>
    <submittedName>
        <fullName evidence="3">Uncharacterized protein</fullName>
    </submittedName>
</protein>
<feature type="compositionally biased region" description="Low complexity" evidence="1">
    <location>
        <begin position="60"/>
        <end position="76"/>
    </location>
</feature>